<protein>
    <submittedName>
        <fullName evidence="3">MinD/ParA family protein</fullName>
    </submittedName>
</protein>
<comment type="caution">
    <text evidence="3">The sequence shown here is derived from an EMBL/GenBank/DDBJ whole genome shotgun (WGS) entry which is preliminary data.</text>
</comment>
<dbReference type="InterPro" id="IPR050625">
    <property type="entry name" value="ParA/MinD_ATPase"/>
</dbReference>
<accession>A0A923L407</accession>
<dbReference type="GO" id="GO:0016887">
    <property type="term" value="F:ATP hydrolysis activity"/>
    <property type="evidence" value="ECO:0007669"/>
    <property type="project" value="TreeGrafter"/>
</dbReference>
<sequence>MIHDQAEGLRRKLEEASNKPIQAKTISFVSGKGGVGKTNISVNFSLELCKQGKKVLLIDLDIGMGNVEILLGLQAKRTIVNLLQDQLPIYDIMELGPNDLMFIAGGAGLTDIFSVDQDKMNYFLAQYNNVLASFDYIIFDMGAGATQSSIDFVLASDECIVITTPEPTSITDAYSMIKYIASYNRTLPIQLVLNRSDNLKKGKTTVNRFQKLIEQFLEIDVKVLGILPEDKTVTASVIQQTPFSISNDKSSIAKSIKQLVDSYLNRKVETSIKESSTFVERLKGLLTIKGR</sequence>
<gene>
    <name evidence="3" type="ORF">H8S33_03970</name>
</gene>
<evidence type="ECO:0000313" key="4">
    <source>
        <dbReference type="Proteomes" id="UP000637359"/>
    </source>
</evidence>
<name>A0A923L407_9BACI</name>
<keyword evidence="2" id="KW-0067">ATP-binding</keyword>
<keyword evidence="4" id="KW-1185">Reference proteome</keyword>
<dbReference type="AlphaFoldDB" id="A0A923L407"/>
<dbReference type="GO" id="GO:0005524">
    <property type="term" value="F:ATP binding"/>
    <property type="evidence" value="ECO:0007669"/>
    <property type="project" value="UniProtKB-KW"/>
</dbReference>
<dbReference type="InterPro" id="IPR027417">
    <property type="entry name" value="P-loop_NTPase"/>
</dbReference>
<dbReference type="GO" id="GO:0009898">
    <property type="term" value="C:cytoplasmic side of plasma membrane"/>
    <property type="evidence" value="ECO:0007669"/>
    <property type="project" value="TreeGrafter"/>
</dbReference>
<dbReference type="InterPro" id="IPR033875">
    <property type="entry name" value="FlhG"/>
</dbReference>
<evidence type="ECO:0000256" key="2">
    <source>
        <dbReference type="ARBA" id="ARBA00022840"/>
    </source>
</evidence>
<evidence type="ECO:0000256" key="1">
    <source>
        <dbReference type="ARBA" id="ARBA00022741"/>
    </source>
</evidence>
<dbReference type="PIRSF" id="PIRSF003092">
    <property type="entry name" value="MinD"/>
    <property type="match status" value="1"/>
</dbReference>
<dbReference type="GO" id="GO:0051782">
    <property type="term" value="P:negative regulation of cell division"/>
    <property type="evidence" value="ECO:0007669"/>
    <property type="project" value="TreeGrafter"/>
</dbReference>
<keyword evidence="1" id="KW-0547">Nucleotide-binding</keyword>
<organism evidence="3 4">
    <name type="scientific">Ornithinibacillus hominis</name>
    <dbReference type="NCBI Taxonomy" id="2763055"/>
    <lineage>
        <taxon>Bacteria</taxon>
        <taxon>Bacillati</taxon>
        <taxon>Bacillota</taxon>
        <taxon>Bacilli</taxon>
        <taxon>Bacillales</taxon>
        <taxon>Bacillaceae</taxon>
        <taxon>Ornithinibacillus</taxon>
    </lineage>
</organism>
<dbReference type="PANTHER" id="PTHR43384">
    <property type="entry name" value="SEPTUM SITE-DETERMINING PROTEIN MIND HOMOLOG, CHLOROPLASTIC-RELATED"/>
    <property type="match status" value="1"/>
</dbReference>
<dbReference type="EMBL" id="JACOOL010000002">
    <property type="protein sequence ID" value="MBC5635980.1"/>
    <property type="molecule type" value="Genomic_DNA"/>
</dbReference>
<dbReference type="PANTHER" id="PTHR43384:SF4">
    <property type="entry name" value="CELLULOSE BIOSYNTHESIS PROTEIN BCSQ-RELATED"/>
    <property type="match status" value="1"/>
</dbReference>
<evidence type="ECO:0000313" key="3">
    <source>
        <dbReference type="EMBL" id="MBC5635980.1"/>
    </source>
</evidence>
<dbReference type="GO" id="GO:0005829">
    <property type="term" value="C:cytosol"/>
    <property type="evidence" value="ECO:0007669"/>
    <property type="project" value="TreeGrafter"/>
</dbReference>
<dbReference type="Proteomes" id="UP000637359">
    <property type="component" value="Unassembled WGS sequence"/>
</dbReference>
<dbReference type="Pfam" id="PF10609">
    <property type="entry name" value="ParA"/>
    <property type="match status" value="1"/>
</dbReference>
<proteinExistence type="predicted"/>
<dbReference type="SUPFAM" id="SSF52540">
    <property type="entry name" value="P-loop containing nucleoside triphosphate hydrolases"/>
    <property type="match status" value="1"/>
</dbReference>
<dbReference type="Gene3D" id="3.40.50.300">
    <property type="entry name" value="P-loop containing nucleotide triphosphate hydrolases"/>
    <property type="match status" value="1"/>
</dbReference>
<dbReference type="InterPro" id="IPR025501">
    <property type="entry name" value="MinD_FleN"/>
</dbReference>
<dbReference type="InterPro" id="IPR033756">
    <property type="entry name" value="YlxH/NBP35"/>
</dbReference>
<reference evidence="3" key="1">
    <citation type="submission" date="2020-08" db="EMBL/GenBank/DDBJ databases">
        <title>Genome public.</title>
        <authorList>
            <person name="Liu C."/>
            <person name="Sun Q."/>
        </authorList>
    </citation>
    <scope>NUCLEOTIDE SEQUENCE</scope>
    <source>
        <strain evidence="3">BX22</strain>
    </source>
</reference>
<dbReference type="CDD" id="cd02038">
    <property type="entry name" value="FlhG-like"/>
    <property type="match status" value="1"/>
</dbReference>